<keyword evidence="3" id="KW-0472">Membrane</keyword>
<sequence length="155" mass="17998">MSRVSIINDRGFTLLETVISMFILFAVVAVLPLFLHSTKPPDSALSHNEQEIHIWFQEMERESKYARDYSVEQNALVITDIQDTKRLYRKAGDRLIYRTVDGGHVIVLQSIEDFRAQPVEDGVVITVIADGKQYEKKLRHSQAPEEEEIWIRREL</sequence>
<reference evidence="4 5" key="1">
    <citation type="submission" date="2020-08" db="EMBL/GenBank/DDBJ databases">
        <title>Genomic Encyclopedia of Type Strains, Phase IV (KMG-IV): sequencing the most valuable type-strain genomes for metagenomic binning, comparative biology and taxonomic classification.</title>
        <authorList>
            <person name="Goeker M."/>
        </authorList>
    </citation>
    <scope>NUCLEOTIDE SEQUENCE [LARGE SCALE GENOMIC DNA]</scope>
    <source>
        <strain evidence="4 5">DSM 21769</strain>
    </source>
</reference>
<gene>
    <name evidence="4" type="ORF">HNR44_000839</name>
</gene>
<dbReference type="AlphaFoldDB" id="A0A841PJD9"/>
<dbReference type="InterPro" id="IPR012902">
    <property type="entry name" value="N_methyl_site"/>
</dbReference>
<evidence type="ECO:0000256" key="3">
    <source>
        <dbReference type="SAM" id="Phobius"/>
    </source>
</evidence>
<organism evidence="4 5">
    <name type="scientific">Geomicrobium halophilum</name>
    <dbReference type="NCBI Taxonomy" id="549000"/>
    <lineage>
        <taxon>Bacteria</taxon>
        <taxon>Bacillati</taxon>
        <taxon>Bacillota</taxon>
        <taxon>Bacilli</taxon>
        <taxon>Bacillales</taxon>
        <taxon>Geomicrobium</taxon>
    </lineage>
</organism>
<comment type="subcellular location">
    <subcellularLocation>
        <location evidence="1">Cell surface</location>
    </subcellularLocation>
</comment>
<dbReference type="GO" id="GO:0030420">
    <property type="term" value="P:establishment of competence for transformation"/>
    <property type="evidence" value="ECO:0007669"/>
    <property type="project" value="UniProtKB-KW"/>
</dbReference>
<evidence type="ECO:0000256" key="2">
    <source>
        <dbReference type="ARBA" id="ARBA00023287"/>
    </source>
</evidence>
<dbReference type="InterPro" id="IPR016977">
    <property type="entry name" value="ComGF"/>
</dbReference>
<accession>A0A841PJD9</accession>
<dbReference type="PROSITE" id="PS00409">
    <property type="entry name" value="PROKAR_NTER_METHYL"/>
    <property type="match status" value="1"/>
</dbReference>
<dbReference type="RefSeq" id="WP_184402827.1">
    <property type="nucleotide sequence ID" value="NZ_JACHHJ010000001.1"/>
</dbReference>
<dbReference type="GO" id="GO:0009986">
    <property type="term" value="C:cell surface"/>
    <property type="evidence" value="ECO:0007669"/>
    <property type="project" value="UniProtKB-SubCell"/>
</dbReference>
<dbReference type="Pfam" id="PF15980">
    <property type="entry name" value="ComGF"/>
    <property type="match status" value="1"/>
</dbReference>
<protein>
    <submittedName>
        <fullName evidence="4">Competence protein ComGF</fullName>
    </submittedName>
</protein>
<comment type="caution">
    <text evidence="4">The sequence shown here is derived from an EMBL/GenBank/DDBJ whole genome shotgun (WGS) entry which is preliminary data.</text>
</comment>
<dbReference type="Proteomes" id="UP000568839">
    <property type="component" value="Unassembled WGS sequence"/>
</dbReference>
<name>A0A841PJD9_9BACL</name>
<feature type="transmembrane region" description="Helical" evidence="3">
    <location>
        <begin position="12"/>
        <end position="35"/>
    </location>
</feature>
<evidence type="ECO:0000313" key="4">
    <source>
        <dbReference type="EMBL" id="MBB6448890.1"/>
    </source>
</evidence>
<proteinExistence type="predicted"/>
<keyword evidence="2" id="KW-0178">Competence</keyword>
<keyword evidence="5" id="KW-1185">Reference proteome</keyword>
<keyword evidence="3" id="KW-0812">Transmembrane</keyword>
<dbReference type="Pfam" id="PF07963">
    <property type="entry name" value="N_methyl"/>
    <property type="match status" value="1"/>
</dbReference>
<evidence type="ECO:0000313" key="5">
    <source>
        <dbReference type="Proteomes" id="UP000568839"/>
    </source>
</evidence>
<keyword evidence="3" id="KW-1133">Transmembrane helix</keyword>
<dbReference type="EMBL" id="JACHHJ010000001">
    <property type="protein sequence ID" value="MBB6448890.1"/>
    <property type="molecule type" value="Genomic_DNA"/>
</dbReference>
<evidence type="ECO:0000256" key="1">
    <source>
        <dbReference type="ARBA" id="ARBA00004241"/>
    </source>
</evidence>